<feature type="compositionally biased region" description="Basic and acidic residues" evidence="1">
    <location>
        <begin position="60"/>
        <end position="104"/>
    </location>
</feature>
<dbReference type="AlphaFoldDB" id="S0FA97"/>
<dbReference type="STRING" id="547042.BACCOPRO_02178"/>
<feature type="region of interest" description="Disordered" evidence="1">
    <location>
        <begin position="47"/>
        <end position="112"/>
    </location>
</feature>
<evidence type="ECO:0000313" key="3">
    <source>
        <dbReference type="Proteomes" id="UP000014073"/>
    </source>
</evidence>
<gene>
    <name evidence="2" type="ORF">BACCOPRO_02178</name>
</gene>
<dbReference type="Proteomes" id="UP000014073">
    <property type="component" value="Unassembled WGS sequence"/>
</dbReference>
<sequence>MSENGQSSATESESVHFRTLTGRAISDNQRLAILALDLCISFRTDKTEQPPCKYRTKNGKIRDTKQKKDRKAREKTGKSENKPEDPKKQASRKPEKTGKPETRTIKIKQQAI</sequence>
<evidence type="ECO:0000313" key="2">
    <source>
        <dbReference type="EMBL" id="EEF76672.1"/>
    </source>
</evidence>
<proteinExistence type="predicted"/>
<accession>S0FA97</accession>
<organism evidence="2 3">
    <name type="scientific">Phocaeicola coprophilus DSM 18228 = JCM 13818</name>
    <dbReference type="NCBI Taxonomy" id="547042"/>
    <lineage>
        <taxon>Bacteria</taxon>
        <taxon>Pseudomonadati</taxon>
        <taxon>Bacteroidota</taxon>
        <taxon>Bacteroidia</taxon>
        <taxon>Bacteroidales</taxon>
        <taxon>Bacteroidaceae</taxon>
        <taxon>Phocaeicola</taxon>
    </lineage>
</organism>
<name>S0FA97_9BACT</name>
<protein>
    <submittedName>
        <fullName evidence="2">Uncharacterized protein</fullName>
    </submittedName>
</protein>
<dbReference type="EMBL" id="ACBW01000148">
    <property type="protein sequence ID" value="EEF76672.1"/>
    <property type="molecule type" value="Genomic_DNA"/>
</dbReference>
<comment type="caution">
    <text evidence="2">The sequence shown here is derived from an EMBL/GenBank/DDBJ whole genome shotgun (WGS) entry which is preliminary data.</text>
</comment>
<keyword evidence="3" id="KW-1185">Reference proteome</keyword>
<evidence type="ECO:0000256" key="1">
    <source>
        <dbReference type="SAM" id="MobiDB-lite"/>
    </source>
</evidence>
<dbReference type="HOGENOM" id="CLU_2140802_0_0_10"/>
<reference evidence="2 3" key="1">
    <citation type="submission" date="2008-12" db="EMBL/GenBank/DDBJ databases">
        <authorList>
            <person name="Fulton L."/>
            <person name="Clifton S."/>
            <person name="Fulton B."/>
            <person name="Xu J."/>
            <person name="Minx P."/>
            <person name="Pepin K.H."/>
            <person name="Johnson M."/>
            <person name="Bhonagiri V."/>
            <person name="Nash W.E."/>
            <person name="Mardis E.R."/>
            <person name="Wilson R.K."/>
        </authorList>
    </citation>
    <scope>NUCLEOTIDE SEQUENCE [LARGE SCALE GENOMIC DNA]</scope>
    <source>
        <strain evidence="2 3">DSM 18228</strain>
    </source>
</reference>